<dbReference type="PANTHER" id="PTHR42830:SF2">
    <property type="entry name" value="OSMC_OHR FAMILY PROTEIN"/>
    <property type="match status" value="1"/>
</dbReference>
<name>A0A375Z3Q5_MYCSH</name>
<dbReference type="SUPFAM" id="SSF82784">
    <property type="entry name" value="OsmC-like"/>
    <property type="match status" value="1"/>
</dbReference>
<dbReference type="InterPro" id="IPR015946">
    <property type="entry name" value="KH_dom-like_a/b"/>
</dbReference>
<evidence type="ECO:0000313" key="2">
    <source>
        <dbReference type="Proteomes" id="UP000252015"/>
    </source>
</evidence>
<organism evidence="1 2">
    <name type="scientific">Mycobacterium shimoidei</name>
    <dbReference type="NCBI Taxonomy" id="29313"/>
    <lineage>
        <taxon>Bacteria</taxon>
        <taxon>Bacillati</taxon>
        <taxon>Actinomycetota</taxon>
        <taxon>Actinomycetes</taxon>
        <taxon>Mycobacteriales</taxon>
        <taxon>Mycobacteriaceae</taxon>
        <taxon>Mycobacterium</taxon>
    </lineage>
</organism>
<accession>A0A375Z3Q5</accession>
<dbReference type="Proteomes" id="UP000252015">
    <property type="component" value="Unassembled WGS sequence"/>
</dbReference>
<sequence>METAHTYRTRCQWSGSTGGGYRNYSREHAATADPAQDSLVLSADPAFLGQPDHLNPEQLLVMAASSCQLLSFLAVAARARVDVLAYADDAEGVMPRDNPVRLSRITLRPRIIVAAGSTVDQIRRLVEAAHRDCYIANSLRTEVEVVPQIEIATEASG</sequence>
<proteinExistence type="predicted"/>
<dbReference type="PANTHER" id="PTHR42830">
    <property type="entry name" value="OSMOTICALLY INDUCIBLE FAMILY PROTEIN"/>
    <property type="match status" value="1"/>
</dbReference>
<keyword evidence="2" id="KW-1185">Reference proteome</keyword>
<gene>
    <name evidence="1" type="ORF">MSP7336_04042</name>
</gene>
<dbReference type="RefSeq" id="WP_113964433.1">
    <property type="nucleotide sequence ID" value="NZ_UEGW01000001.1"/>
</dbReference>
<dbReference type="Pfam" id="PF02566">
    <property type="entry name" value="OsmC"/>
    <property type="match status" value="1"/>
</dbReference>
<dbReference type="EMBL" id="UEGW01000001">
    <property type="protein sequence ID" value="SRX95769.1"/>
    <property type="molecule type" value="Genomic_DNA"/>
</dbReference>
<dbReference type="InterPro" id="IPR036102">
    <property type="entry name" value="OsmC/Ohrsf"/>
</dbReference>
<protein>
    <submittedName>
        <fullName evidence="1">OsmC family protein [Frankia symbiont of Datisca glomerata]</fullName>
    </submittedName>
</protein>
<reference evidence="1 2" key="1">
    <citation type="submission" date="2018-05" db="EMBL/GenBank/DDBJ databases">
        <authorList>
            <consortium name="IHU Genomes"/>
        </authorList>
    </citation>
    <scope>NUCLEOTIDE SEQUENCE [LARGE SCALE GENOMIC DNA]</scope>
    <source>
        <strain evidence="1 2">P7336</strain>
    </source>
</reference>
<dbReference type="STRING" id="29313.BHQ16_21250"/>
<dbReference type="InterPro" id="IPR003718">
    <property type="entry name" value="OsmC/Ohr_fam"/>
</dbReference>
<dbReference type="InterPro" id="IPR052707">
    <property type="entry name" value="OsmC_Ohr_Peroxiredoxin"/>
</dbReference>
<dbReference type="Gene3D" id="3.30.300.20">
    <property type="match status" value="1"/>
</dbReference>
<dbReference type="AlphaFoldDB" id="A0A375Z3Q5"/>
<evidence type="ECO:0000313" key="1">
    <source>
        <dbReference type="EMBL" id="SRX95769.1"/>
    </source>
</evidence>